<dbReference type="AlphaFoldDB" id="A0A1M5J8T0"/>
<dbReference type="STRING" id="1122133.SAMN02745157_4138"/>
<dbReference type="OrthoDB" id="9791166at2"/>
<keyword evidence="1" id="KW-0812">Transmembrane</keyword>
<feature type="transmembrane region" description="Helical" evidence="1">
    <location>
        <begin position="156"/>
        <end position="176"/>
    </location>
</feature>
<name>A0A1M5J8T0_9HYPH</name>
<keyword evidence="1" id="KW-1133">Transmembrane helix</keyword>
<keyword evidence="1" id="KW-0472">Membrane</keyword>
<feature type="transmembrane region" description="Helical" evidence="1">
    <location>
        <begin position="380"/>
        <end position="402"/>
    </location>
</feature>
<reference evidence="2 3" key="1">
    <citation type="submission" date="2016-11" db="EMBL/GenBank/DDBJ databases">
        <authorList>
            <person name="Jaros S."/>
            <person name="Januszkiewicz K."/>
            <person name="Wedrychowicz H."/>
        </authorList>
    </citation>
    <scope>NUCLEOTIDE SEQUENCE [LARGE SCALE GENOMIC DNA]</scope>
    <source>
        <strain evidence="2 3">DSM 19436</strain>
    </source>
</reference>
<protein>
    <submittedName>
        <fullName evidence="2">Uncharacterized iron-regulated membrane protein</fullName>
    </submittedName>
</protein>
<keyword evidence="3" id="KW-1185">Reference proteome</keyword>
<evidence type="ECO:0000256" key="1">
    <source>
        <dbReference type="SAM" id="Phobius"/>
    </source>
</evidence>
<accession>A0A1M5J8T0</accession>
<dbReference type="Pfam" id="PF03929">
    <property type="entry name" value="PepSY_TM"/>
    <property type="match status" value="1"/>
</dbReference>
<proteinExistence type="predicted"/>
<dbReference type="EMBL" id="FQUP01000004">
    <property type="protein sequence ID" value="SHG36977.1"/>
    <property type="molecule type" value="Genomic_DNA"/>
</dbReference>
<gene>
    <name evidence="2" type="ORF">SAMN02745157_4138</name>
</gene>
<feature type="transmembrane region" description="Helical" evidence="1">
    <location>
        <begin position="207"/>
        <end position="227"/>
    </location>
</feature>
<organism evidence="2 3">
    <name type="scientific">Kaistia soli DSM 19436</name>
    <dbReference type="NCBI Taxonomy" id="1122133"/>
    <lineage>
        <taxon>Bacteria</taxon>
        <taxon>Pseudomonadati</taxon>
        <taxon>Pseudomonadota</taxon>
        <taxon>Alphaproteobacteria</taxon>
        <taxon>Hyphomicrobiales</taxon>
        <taxon>Kaistiaceae</taxon>
        <taxon>Kaistia</taxon>
    </lineage>
</organism>
<dbReference type="InterPro" id="IPR005625">
    <property type="entry name" value="PepSY-ass_TM"/>
</dbReference>
<evidence type="ECO:0000313" key="3">
    <source>
        <dbReference type="Proteomes" id="UP000184485"/>
    </source>
</evidence>
<dbReference type="RefSeq" id="WP_073056644.1">
    <property type="nucleotide sequence ID" value="NZ_FQUP01000004.1"/>
</dbReference>
<evidence type="ECO:0000313" key="2">
    <source>
        <dbReference type="EMBL" id="SHG36977.1"/>
    </source>
</evidence>
<feature type="transmembrane region" description="Helical" evidence="1">
    <location>
        <begin position="30"/>
        <end position="53"/>
    </location>
</feature>
<feature type="transmembrane region" description="Helical" evidence="1">
    <location>
        <begin position="422"/>
        <end position="455"/>
    </location>
</feature>
<dbReference type="PANTHER" id="PTHR34219:SF1">
    <property type="entry name" value="PEPSY DOMAIN-CONTAINING PROTEIN"/>
    <property type="match status" value="1"/>
</dbReference>
<sequence>MSSSSISSASVAAAPPAIDARYFAAWRWHFYAGLFVIPFLIMLALTGGVMMIYSGVGNELGYAPNIAPAGQALPVSAQARAALAAVHSGALSTYVAPAAPNRPAYFEIARDDATIAVAVDPYRGTVLTSGDESRTIRALAEKIHGTLLIGTIGDRLIEAAASLTIVLIATGLYMAWPRRDGLTQALFPHLKRRGRALWKDLHRATGMWMSFVLLLFLLSGLAWAGVWGDKLVQPWSSFPAEKWNQVPLSDLTHAALDHGVLHEVPWGLEQTPLPASGSDAGGPGVEGPVSLDSVALWAAAHGFHGQYKLAVPQSDTGVYSVSLDGRNQDGVSPSGDRFVHIDRYTGNVLADVGYADYSPVAKLMAWGIGLHKGMAGPVNFAFNLVALALVLLLCVSGAVMWWKRRPAGALRLAAPPMPRDLGLWKGAVVVGLAVSLAFPMAGVSILVISLVDLVLIARVPALKRAFS</sequence>
<dbReference type="Proteomes" id="UP000184485">
    <property type="component" value="Unassembled WGS sequence"/>
</dbReference>
<dbReference type="PANTHER" id="PTHR34219">
    <property type="entry name" value="IRON-REGULATED INNER MEMBRANE PROTEIN-RELATED"/>
    <property type="match status" value="1"/>
</dbReference>